<gene>
    <name evidence="9" type="primary">coaD</name>
    <name evidence="11" type="ORF">ENV67_02810</name>
</gene>
<feature type="binding site" evidence="9">
    <location>
        <position position="98"/>
    </location>
    <ligand>
        <name>ATP</name>
        <dbReference type="ChEBI" id="CHEBI:30616"/>
    </ligand>
</feature>
<dbReference type="EC" id="2.7.7.3" evidence="9"/>
<feature type="binding site" evidence="9">
    <location>
        <position position="73"/>
    </location>
    <ligand>
        <name>substrate</name>
    </ligand>
</feature>
<dbReference type="PRINTS" id="PR01020">
    <property type="entry name" value="LPSBIOSNTHSS"/>
</dbReference>
<feature type="binding site" evidence="9">
    <location>
        <position position="87"/>
    </location>
    <ligand>
        <name>substrate</name>
    </ligand>
</feature>
<feature type="binding site" evidence="9">
    <location>
        <position position="9"/>
    </location>
    <ligand>
        <name>substrate</name>
    </ligand>
</feature>
<feature type="binding site" evidence="9">
    <location>
        <position position="41"/>
    </location>
    <ligand>
        <name>substrate</name>
    </ligand>
</feature>
<evidence type="ECO:0000256" key="9">
    <source>
        <dbReference type="HAMAP-Rule" id="MF_00151"/>
    </source>
</evidence>
<dbReference type="EMBL" id="DTHG01000034">
    <property type="protein sequence ID" value="HGW91455.1"/>
    <property type="molecule type" value="Genomic_DNA"/>
</dbReference>
<sequence>MKIAVYPGTFDPVTNGHIDIIKRGRKIFDKIIVLVAIHPNKKTLFTIDERINMLKESLKDLNNVEIDHWDGLLIDYIKKKKVNVIIRGMRAISDFEYEFQMALMNRNLYPDIEIIFLFPDEKYTYLSSSIVKELAMFGKDVKHLVPKIVNEKLIEKYRGKNEKS</sequence>
<feature type="binding site" evidence="9">
    <location>
        <begin position="9"/>
        <end position="10"/>
    </location>
    <ligand>
        <name>ATP</name>
        <dbReference type="ChEBI" id="CHEBI:30616"/>
    </ligand>
</feature>
<keyword evidence="3 9" id="KW-0548">Nucleotidyltransferase</keyword>
<evidence type="ECO:0000256" key="7">
    <source>
        <dbReference type="ARBA" id="ARBA00022993"/>
    </source>
</evidence>
<feature type="binding site" evidence="9">
    <location>
        <begin position="88"/>
        <end position="90"/>
    </location>
    <ligand>
        <name>ATP</name>
        <dbReference type="ChEBI" id="CHEBI:30616"/>
    </ligand>
</feature>
<keyword evidence="7 9" id="KW-0173">Coenzyme A biosynthesis</keyword>
<dbReference type="Pfam" id="PF01467">
    <property type="entry name" value="CTP_transf_like"/>
    <property type="match status" value="1"/>
</dbReference>
<comment type="caution">
    <text evidence="11">The sequence shown here is derived from an EMBL/GenBank/DDBJ whole genome shotgun (WGS) entry which is preliminary data.</text>
</comment>
<reference evidence="11" key="1">
    <citation type="journal article" date="2020" name="mSystems">
        <title>Genome- and Community-Level Interaction Insights into Carbon Utilization and Element Cycling Functions of Hydrothermarchaeota in Hydrothermal Sediment.</title>
        <authorList>
            <person name="Zhou Z."/>
            <person name="Liu Y."/>
            <person name="Xu W."/>
            <person name="Pan J."/>
            <person name="Luo Z.H."/>
            <person name="Li M."/>
        </authorList>
    </citation>
    <scope>NUCLEOTIDE SEQUENCE [LARGE SCALE GENOMIC DNA]</scope>
    <source>
        <strain evidence="11">SpSt-780</strain>
    </source>
</reference>
<comment type="pathway">
    <text evidence="9">Cofactor biosynthesis; coenzyme A biosynthesis; CoA from (R)-pantothenate: step 4/5.</text>
</comment>
<dbReference type="GO" id="GO:0015937">
    <property type="term" value="P:coenzyme A biosynthetic process"/>
    <property type="evidence" value="ECO:0007669"/>
    <property type="project" value="UniProtKB-UniRule"/>
</dbReference>
<dbReference type="PANTHER" id="PTHR21342">
    <property type="entry name" value="PHOSPHOPANTETHEINE ADENYLYLTRANSFERASE"/>
    <property type="match status" value="1"/>
</dbReference>
<comment type="catalytic activity">
    <reaction evidence="8 9">
        <text>(R)-4'-phosphopantetheine + ATP + H(+) = 3'-dephospho-CoA + diphosphate</text>
        <dbReference type="Rhea" id="RHEA:19801"/>
        <dbReference type="ChEBI" id="CHEBI:15378"/>
        <dbReference type="ChEBI" id="CHEBI:30616"/>
        <dbReference type="ChEBI" id="CHEBI:33019"/>
        <dbReference type="ChEBI" id="CHEBI:57328"/>
        <dbReference type="ChEBI" id="CHEBI:61723"/>
        <dbReference type="EC" id="2.7.7.3"/>
    </reaction>
</comment>
<keyword evidence="6 9" id="KW-0460">Magnesium</keyword>
<dbReference type="GO" id="GO:0005737">
    <property type="term" value="C:cytoplasm"/>
    <property type="evidence" value="ECO:0007669"/>
    <property type="project" value="UniProtKB-SubCell"/>
</dbReference>
<protein>
    <recommendedName>
        <fullName evidence="9">Phosphopantetheine adenylyltransferase</fullName>
        <ecNumber evidence="9">2.7.7.3</ecNumber>
    </recommendedName>
    <alternativeName>
        <fullName evidence="9">Dephospho-CoA pyrophosphorylase</fullName>
    </alternativeName>
    <alternativeName>
        <fullName evidence="9">Pantetheine-phosphate adenylyltransferase</fullName>
        <shortName evidence="9">PPAT</shortName>
    </alternativeName>
</protein>
<evidence type="ECO:0000259" key="10">
    <source>
        <dbReference type="Pfam" id="PF01467"/>
    </source>
</evidence>
<dbReference type="GO" id="GO:0005524">
    <property type="term" value="F:ATP binding"/>
    <property type="evidence" value="ECO:0007669"/>
    <property type="project" value="UniProtKB-KW"/>
</dbReference>
<evidence type="ECO:0000256" key="8">
    <source>
        <dbReference type="ARBA" id="ARBA00029346"/>
    </source>
</evidence>
<evidence type="ECO:0000256" key="2">
    <source>
        <dbReference type="ARBA" id="ARBA00022679"/>
    </source>
</evidence>
<comment type="function">
    <text evidence="9">Reversibly transfers an adenylyl group from ATP to 4'-phosphopantetheine, yielding dephospho-CoA (dPCoA) and pyrophosphate.</text>
</comment>
<accession>A0A7C4U7W3</accession>
<keyword evidence="1 9" id="KW-0963">Cytoplasm</keyword>
<dbReference type="InterPro" id="IPR004821">
    <property type="entry name" value="Cyt_trans-like"/>
</dbReference>
<proteinExistence type="inferred from homology"/>
<keyword evidence="5 9" id="KW-0067">ATP-binding</keyword>
<comment type="subcellular location">
    <subcellularLocation>
        <location evidence="9">Cytoplasm</location>
    </subcellularLocation>
</comment>
<evidence type="ECO:0000256" key="6">
    <source>
        <dbReference type="ARBA" id="ARBA00022842"/>
    </source>
</evidence>
<dbReference type="NCBIfam" id="TIGR01510">
    <property type="entry name" value="coaD_prev_kdtB"/>
    <property type="match status" value="1"/>
</dbReference>
<feature type="site" description="Transition state stabilizer" evidence="9">
    <location>
        <position position="17"/>
    </location>
</feature>
<evidence type="ECO:0000256" key="4">
    <source>
        <dbReference type="ARBA" id="ARBA00022741"/>
    </source>
</evidence>
<keyword evidence="2 9" id="KW-0808">Transferase</keyword>
<dbReference type="PANTHER" id="PTHR21342:SF1">
    <property type="entry name" value="PHOSPHOPANTETHEINE ADENYLYLTRANSFERASE"/>
    <property type="match status" value="1"/>
</dbReference>
<comment type="similarity">
    <text evidence="9">Belongs to the bacterial CoaD family.</text>
</comment>
<dbReference type="SUPFAM" id="SSF52374">
    <property type="entry name" value="Nucleotidylyl transferase"/>
    <property type="match status" value="1"/>
</dbReference>
<dbReference type="NCBIfam" id="TIGR00125">
    <property type="entry name" value="cyt_tran_rel"/>
    <property type="match status" value="1"/>
</dbReference>
<feature type="binding site" evidence="9">
    <location>
        <begin position="123"/>
        <end position="129"/>
    </location>
    <ligand>
        <name>ATP</name>
        <dbReference type="ChEBI" id="CHEBI:30616"/>
    </ligand>
</feature>
<keyword evidence="4 9" id="KW-0547">Nucleotide-binding</keyword>
<dbReference type="CDD" id="cd02163">
    <property type="entry name" value="PPAT"/>
    <property type="match status" value="1"/>
</dbReference>
<name>A0A7C4U7W3_UNCW3</name>
<comment type="subunit">
    <text evidence="9">Homohexamer.</text>
</comment>
<evidence type="ECO:0000256" key="5">
    <source>
        <dbReference type="ARBA" id="ARBA00022840"/>
    </source>
</evidence>
<comment type="cofactor">
    <cofactor evidence="9">
        <name>Mg(2+)</name>
        <dbReference type="ChEBI" id="CHEBI:18420"/>
    </cofactor>
</comment>
<dbReference type="Gene3D" id="3.40.50.620">
    <property type="entry name" value="HUPs"/>
    <property type="match status" value="1"/>
</dbReference>
<dbReference type="InterPro" id="IPR001980">
    <property type="entry name" value="PPAT"/>
</dbReference>
<dbReference type="HAMAP" id="MF_00151">
    <property type="entry name" value="PPAT_bact"/>
    <property type="match status" value="1"/>
</dbReference>
<organism evidence="11">
    <name type="scientific">candidate division WOR-3 bacterium</name>
    <dbReference type="NCBI Taxonomy" id="2052148"/>
    <lineage>
        <taxon>Bacteria</taxon>
        <taxon>Bacteria division WOR-3</taxon>
    </lineage>
</organism>
<feature type="binding site" evidence="9">
    <location>
        <position position="17"/>
    </location>
    <ligand>
        <name>ATP</name>
        <dbReference type="ChEBI" id="CHEBI:30616"/>
    </ligand>
</feature>
<dbReference type="GO" id="GO:0004595">
    <property type="term" value="F:pantetheine-phosphate adenylyltransferase activity"/>
    <property type="evidence" value="ECO:0007669"/>
    <property type="project" value="UniProtKB-UniRule"/>
</dbReference>
<dbReference type="AlphaFoldDB" id="A0A7C4U7W3"/>
<dbReference type="UniPathway" id="UPA00241">
    <property type="reaction ID" value="UER00355"/>
</dbReference>
<dbReference type="InterPro" id="IPR014729">
    <property type="entry name" value="Rossmann-like_a/b/a_fold"/>
</dbReference>
<feature type="domain" description="Cytidyltransferase-like" evidence="10">
    <location>
        <begin position="5"/>
        <end position="133"/>
    </location>
</feature>
<evidence type="ECO:0000313" key="11">
    <source>
        <dbReference type="EMBL" id="HGW91455.1"/>
    </source>
</evidence>
<evidence type="ECO:0000256" key="3">
    <source>
        <dbReference type="ARBA" id="ARBA00022695"/>
    </source>
</evidence>
<evidence type="ECO:0000256" key="1">
    <source>
        <dbReference type="ARBA" id="ARBA00022490"/>
    </source>
</evidence>